<proteinExistence type="predicted"/>
<keyword evidence="1" id="KW-0560">Oxidoreductase</keyword>
<dbReference type="RefSeq" id="WP_368376643.1">
    <property type="nucleotide sequence ID" value="NZ_JBFRYB010000001.1"/>
</dbReference>
<dbReference type="SUPFAM" id="SSF51905">
    <property type="entry name" value="FAD/NAD(P)-binding domain"/>
    <property type="match status" value="2"/>
</dbReference>
<evidence type="ECO:0000313" key="2">
    <source>
        <dbReference type="Proteomes" id="UP001557484"/>
    </source>
</evidence>
<dbReference type="Pfam" id="PF13738">
    <property type="entry name" value="Pyr_redox_3"/>
    <property type="match status" value="1"/>
</dbReference>
<reference evidence="1 2" key="1">
    <citation type="journal article" date="2011" name="Int. J. Syst. Evol. Microbiol.">
        <title>Zhongshania antarctica gen. nov., sp. nov. and Zhongshania guokunii sp. nov., gammaproteobacteria respectively isolated from coastal attached (fast) ice and surface seawater of the Antarctic.</title>
        <authorList>
            <person name="Li H.J."/>
            <person name="Zhang X.Y."/>
            <person name="Chen C.X."/>
            <person name="Zhang Y.J."/>
            <person name="Gao Z.M."/>
            <person name="Yu Y."/>
            <person name="Chen X.L."/>
            <person name="Chen B."/>
            <person name="Zhang Y.Z."/>
        </authorList>
    </citation>
    <scope>NUCLEOTIDE SEQUENCE [LARGE SCALE GENOMIC DNA]</scope>
    <source>
        <strain evidence="1 2">R06B22</strain>
    </source>
</reference>
<dbReference type="InterPro" id="IPR051209">
    <property type="entry name" value="FAD-bind_Monooxygenase_sf"/>
</dbReference>
<dbReference type="PRINTS" id="PR00469">
    <property type="entry name" value="PNDRDTASEII"/>
</dbReference>
<comment type="caution">
    <text evidence="1">The sequence shown here is derived from an EMBL/GenBank/DDBJ whole genome shotgun (WGS) entry which is preliminary data.</text>
</comment>
<dbReference type="Gene3D" id="3.50.50.60">
    <property type="entry name" value="FAD/NAD(P)-binding domain"/>
    <property type="match status" value="2"/>
</dbReference>
<dbReference type="Proteomes" id="UP001557484">
    <property type="component" value="Unassembled WGS sequence"/>
</dbReference>
<dbReference type="PANTHER" id="PTHR42877">
    <property type="entry name" value="L-ORNITHINE N(5)-MONOOXYGENASE-RELATED"/>
    <property type="match status" value="1"/>
</dbReference>
<dbReference type="PANTHER" id="PTHR42877:SF4">
    <property type="entry name" value="FAD_NAD(P)-BINDING DOMAIN-CONTAINING PROTEIN-RELATED"/>
    <property type="match status" value="1"/>
</dbReference>
<accession>A0ABV3TZ63</accession>
<dbReference type="PRINTS" id="PR00368">
    <property type="entry name" value="FADPNR"/>
</dbReference>
<dbReference type="EC" id="1.14.13.-" evidence="1"/>
<gene>
    <name evidence="1" type="ORF">AB4875_13830</name>
</gene>
<keyword evidence="2" id="KW-1185">Reference proteome</keyword>
<dbReference type="EMBL" id="JBFRYB010000001">
    <property type="protein sequence ID" value="MEX1666569.1"/>
    <property type="molecule type" value="Genomic_DNA"/>
</dbReference>
<protein>
    <submittedName>
        <fullName evidence="1">Flavin-containing monooxygenase</fullName>
        <ecNumber evidence="1">1.14.13.-</ecNumber>
    </submittedName>
</protein>
<dbReference type="GO" id="GO:0004497">
    <property type="term" value="F:monooxygenase activity"/>
    <property type="evidence" value="ECO:0007669"/>
    <property type="project" value="UniProtKB-KW"/>
</dbReference>
<keyword evidence="1" id="KW-0503">Monooxygenase</keyword>
<name>A0ABV3TZ63_9GAMM</name>
<evidence type="ECO:0000313" key="1">
    <source>
        <dbReference type="EMBL" id="MEX1666569.1"/>
    </source>
</evidence>
<organism evidence="1 2">
    <name type="scientific">Zhongshania arctica</name>
    <dbReference type="NCBI Taxonomy" id="3238302"/>
    <lineage>
        <taxon>Bacteria</taxon>
        <taxon>Pseudomonadati</taxon>
        <taxon>Pseudomonadota</taxon>
        <taxon>Gammaproteobacteria</taxon>
        <taxon>Cellvibrionales</taxon>
        <taxon>Spongiibacteraceae</taxon>
        <taxon>Zhongshania</taxon>
    </lineage>
</organism>
<sequence>MNTQFSAEKDGATTAKYHDVIIIGSGISGICAAIKLKEAKQDYIVLEKATEVGGVWRENTYPDCACDVPSSLYSFSFAPNPNWQRVFAKQGEIKTYCQDTAEKFGIMPNIYFQHELLESRWEASENLWYLKTTAGLFKSRFVIMACGPMHKPIYPNIEGLASFTGKSFHSATWDNDYDLTDKRVAVIGSGGSAIQFLPAIQPQVQALSLFQRTPPWVLPKADITISPRWKNRFRRFPMVLSLFRKALYLQFEFLNHNLKYKSFSTKLEKAAIKNINRGVKDPELRKKLLPDYALGCKRILLSNDWYRALGKDNVDVLPGITKIEGNKLTASDGSTCEVDVIIFGTGFDVSNPPIGNIIYGVSGRRLGDLWAGSPQAYLGTMTEDCPNLFITLGPNLYTYTSAFVIIEAQIKYICSAITKASKKKIATIQVDPAASAALNKKMQHSLQSTVWNSGCSSYFIDKNGRNSINWPWTAFRMRRKLNDFRLSDYHTKKA</sequence>
<dbReference type="InterPro" id="IPR036188">
    <property type="entry name" value="FAD/NAD-bd_sf"/>
</dbReference>